<protein>
    <submittedName>
        <fullName evidence="1">Uncharacterized protein</fullName>
    </submittedName>
</protein>
<gene>
    <name evidence="1" type="ORF">SAMN04487910_0902</name>
</gene>
<reference evidence="1 2" key="1">
    <citation type="submission" date="2016-10" db="EMBL/GenBank/DDBJ databases">
        <authorList>
            <person name="de Groot N.N."/>
        </authorList>
    </citation>
    <scope>NUCLEOTIDE SEQUENCE [LARGE SCALE GENOMIC DNA]</scope>
    <source>
        <strain evidence="1 2">DSM 25232</strain>
    </source>
</reference>
<evidence type="ECO:0000313" key="1">
    <source>
        <dbReference type="EMBL" id="SEK70133.1"/>
    </source>
</evidence>
<dbReference type="Proteomes" id="UP000198521">
    <property type="component" value="Unassembled WGS sequence"/>
</dbReference>
<name>A0A1H7J5T3_AQUAM</name>
<organism evidence="1 2">
    <name type="scientific">Aquimarina amphilecti</name>
    <dbReference type="NCBI Taxonomy" id="1038014"/>
    <lineage>
        <taxon>Bacteria</taxon>
        <taxon>Pseudomonadati</taxon>
        <taxon>Bacteroidota</taxon>
        <taxon>Flavobacteriia</taxon>
        <taxon>Flavobacteriales</taxon>
        <taxon>Flavobacteriaceae</taxon>
        <taxon>Aquimarina</taxon>
    </lineage>
</organism>
<keyword evidence="2" id="KW-1185">Reference proteome</keyword>
<accession>A0A1H7J5T3</accession>
<evidence type="ECO:0000313" key="2">
    <source>
        <dbReference type="Proteomes" id="UP000198521"/>
    </source>
</evidence>
<dbReference type="EMBL" id="FOAB01000002">
    <property type="protein sequence ID" value="SEK70133.1"/>
    <property type="molecule type" value="Genomic_DNA"/>
</dbReference>
<dbReference type="AlphaFoldDB" id="A0A1H7J5T3"/>
<dbReference type="RefSeq" id="WP_091406121.1">
    <property type="nucleotide sequence ID" value="NZ_FOAB01000002.1"/>
</dbReference>
<proteinExistence type="predicted"/>
<dbReference type="STRING" id="1038014.SAMN04487910_0902"/>
<sequence>MKSLIKLITIITVVLIIQSCSSVDLRSDYLISNPDQTETKGRELLQTSMEKMGYNQLSKTDVYEVTAQFNWKKGWLVMPMNAFPGNNKNDLQFRFATNTFDGQLQYLEGRKKGTIQGLQSWQGYKIKYENSKIKKHEHDRYIWGLATYHYILESPFRMLDATIIRYAGEKEFENKQYDLVYATWGSEEPNNKYDRWLIYINKETGFIDLTEVTINDFFITMPKGLQHGTVRFDRKETSIGAHLPSKISIQLLSPKKEGSYVYYFTLDNYKFDGFNKDKLYPIEGLPLYGNSKPDYSD</sequence>
<dbReference type="PROSITE" id="PS51257">
    <property type="entry name" value="PROKAR_LIPOPROTEIN"/>
    <property type="match status" value="1"/>
</dbReference>
<dbReference type="OrthoDB" id="1160533at2"/>